<feature type="compositionally biased region" description="Basic and acidic residues" evidence="2">
    <location>
        <begin position="813"/>
        <end position="823"/>
    </location>
</feature>
<reference evidence="3" key="1">
    <citation type="submission" date="2022-03" db="EMBL/GenBank/DDBJ databases">
        <title>Draft genome sequence of Aduncisulcus paluster, a free-living microaerophilic Fornicata.</title>
        <authorList>
            <person name="Yuyama I."/>
            <person name="Kume K."/>
            <person name="Tamura T."/>
            <person name="Inagaki Y."/>
            <person name="Hashimoto T."/>
        </authorList>
    </citation>
    <scope>NUCLEOTIDE SEQUENCE</scope>
    <source>
        <strain evidence="3">NY0171</strain>
    </source>
</reference>
<dbReference type="InterPro" id="IPR011990">
    <property type="entry name" value="TPR-like_helical_dom_sf"/>
</dbReference>
<accession>A0ABQ5K5E5</accession>
<comment type="caution">
    <text evidence="3">The sequence shown here is derived from an EMBL/GenBank/DDBJ whole genome shotgun (WGS) entry which is preliminary data.</text>
</comment>
<dbReference type="Proteomes" id="UP001057375">
    <property type="component" value="Unassembled WGS sequence"/>
</dbReference>
<dbReference type="Gene3D" id="1.25.40.10">
    <property type="entry name" value="Tetratricopeptide repeat domain"/>
    <property type="match status" value="1"/>
</dbReference>
<proteinExistence type="predicted"/>
<feature type="region of interest" description="Disordered" evidence="2">
    <location>
        <begin position="689"/>
        <end position="715"/>
    </location>
</feature>
<evidence type="ECO:0000313" key="4">
    <source>
        <dbReference type="Proteomes" id="UP001057375"/>
    </source>
</evidence>
<dbReference type="InterPro" id="IPR036872">
    <property type="entry name" value="CH_dom_sf"/>
</dbReference>
<dbReference type="SUPFAM" id="SSF116907">
    <property type="entry name" value="Hook domain"/>
    <property type="match status" value="1"/>
</dbReference>
<protein>
    <submittedName>
        <fullName evidence="3">Uncharacterized protein</fullName>
    </submittedName>
</protein>
<keyword evidence="4" id="KW-1185">Reference proteome</keyword>
<evidence type="ECO:0000256" key="2">
    <source>
        <dbReference type="SAM" id="MobiDB-lite"/>
    </source>
</evidence>
<name>A0ABQ5K5E5_9EUKA</name>
<feature type="region of interest" description="Disordered" evidence="2">
    <location>
        <begin position="780"/>
        <end position="859"/>
    </location>
</feature>
<feature type="non-terminal residue" evidence="3">
    <location>
        <position position="859"/>
    </location>
</feature>
<feature type="compositionally biased region" description="Polar residues" evidence="2">
    <location>
        <begin position="803"/>
        <end position="812"/>
    </location>
</feature>
<feature type="compositionally biased region" description="Basic and acidic residues" evidence="2">
    <location>
        <begin position="792"/>
        <end position="802"/>
    </location>
</feature>
<dbReference type="EMBL" id="BQXS01012566">
    <property type="protein sequence ID" value="GKT25120.1"/>
    <property type="molecule type" value="Genomic_DNA"/>
</dbReference>
<organism evidence="3 4">
    <name type="scientific">Aduncisulcus paluster</name>
    <dbReference type="NCBI Taxonomy" id="2918883"/>
    <lineage>
        <taxon>Eukaryota</taxon>
        <taxon>Metamonada</taxon>
        <taxon>Carpediemonas-like organisms</taxon>
        <taxon>Aduncisulcus</taxon>
    </lineage>
</organism>
<feature type="region of interest" description="Disordered" evidence="2">
    <location>
        <begin position="738"/>
        <end position="757"/>
    </location>
</feature>
<feature type="compositionally biased region" description="Polar residues" evidence="2">
    <location>
        <begin position="845"/>
        <end position="859"/>
    </location>
</feature>
<gene>
    <name evidence="3" type="ORF">ADUPG1_012939</name>
</gene>
<feature type="compositionally biased region" description="Basic and acidic residues" evidence="2">
    <location>
        <begin position="834"/>
        <end position="844"/>
    </location>
</feature>
<evidence type="ECO:0000313" key="3">
    <source>
        <dbReference type="EMBL" id="GKT25120.1"/>
    </source>
</evidence>
<keyword evidence="1" id="KW-0175">Coiled coil</keyword>
<evidence type="ECO:0000256" key="1">
    <source>
        <dbReference type="SAM" id="Coils"/>
    </source>
</evidence>
<dbReference type="Gene3D" id="1.10.418.10">
    <property type="entry name" value="Calponin-like domain"/>
    <property type="match status" value="1"/>
</dbReference>
<dbReference type="SUPFAM" id="SSF57997">
    <property type="entry name" value="Tropomyosin"/>
    <property type="match status" value="1"/>
</dbReference>
<feature type="region of interest" description="Disordered" evidence="2">
    <location>
        <begin position="310"/>
        <end position="334"/>
    </location>
</feature>
<feature type="compositionally biased region" description="Basic and acidic residues" evidence="2">
    <location>
        <begin position="310"/>
        <end position="319"/>
    </location>
</feature>
<sequence>MSDKKGALLEWVKKVCTTIPSNHFLSLSSGECYVDILLHVEPSLPFEPLLQYRMPITPSSDDIASVDRIRLRLKTLVTCIRQYFSKFYKCIVPIDVVDITSLTKLTVFRADYVMEKRKRLLRGHATSPLLFSPLVPGRSAASAMPNDMDESILDHIMTLGAFILYICVHCHNKKSFINDIVELPKETQNFLMKAVKEVQKIIDAAPRVKEKPISSVESPSHQPVELKTSIAPKKPSKLIGIEEDIIPVRSPIVPNLAQAFHEKVLIDRPSDRIKKSKSDIKADIIPVRSPIVPNLAQAFHEKVLIDRPSDRIKKSKSDIKAGSSTLSDHPLSMDESDEYIGSHLHSRQYHSNLSRSYHETGQPSRDIMYSKSQPPSVDYSMGSSLQHIHPSHSYEQENVVGKSAESVSPRVIEDAPSTSVSTVSVSQGMFEDLDEKLRLSEHQKNRLTIDLEMERRHSAAIDRERKSLTELMSNLEIDSRKSETDISNIEKLLQKQKQFTSMTQKQLMDAQIAIGYDVSGSTDDIILLKTTVQKQQELIDDLQKTIKKEEIQRINLEQELERALEQHIAEKSKLEQSNRDLINMIEVEKQTQVFTIAKHKKELEHTKEQHQMDITTVHRKFESEKEYYQSTIKTLAQSKEELNLNISILNDKLSNSEQTLSTTTEDLERTKSKLDETETTLVNTQERLGETEHKLGETEQTLSTTTEDLERTKSKLDETETTLVNTQERLGETEHKLGETEQTLSTTTEDLERTKSKLDETETTLVNTQERLGETEHKLGETEQTLSTTTEDLERTKSKLAETETTLVNTQERLGETEHKLGETEQMLSTTTEDLERTKSKLAETETTLVNTQERLGET</sequence>
<feature type="coiled-coil region" evidence="1">
    <location>
        <begin position="532"/>
        <end position="584"/>
    </location>
</feature>